<sequence>MSTMMSELIMPIEQTRAIWMKPETACLQIADSGQSKTSGPQLRLCEQDAAAHTQLRYDCGRVDWHQRWRLTACLFTMAGRHKETSNIYHLQKAPTF</sequence>
<proteinExistence type="predicted"/>
<evidence type="ECO:0000313" key="1">
    <source>
        <dbReference type="EMBL" id="KAF7232962.1"/>
    </source>
</evidence>
<reference evidence="1" key="1">
    <citation type="submission" date="2019-07" db="EMBL/GenBank/DDBJ databases">
        <title>Annotation for the trematode Paragonimus miyazaki's.</title>
        <authorList>
            <person name="Choi Y.-J."/>
        </authorList>
    </citation>
    <scope>NUCLEOTIDE SEQUENCE</scope>
    <source>
        <strain evidence="1">Japan</strain>
    </source>
</reference>
<organism evidence="1 2">
    <name type="scientific">Paragonimus skrjabini miyazakii</name>
    <dbReference type="NCBI Taxonomy" id="59628"/>
    <lineage>
        <taxon>Eukaryota</taxon>
        <taxon>Metazoa</taxon>
        <taxon>Spiralia</taxon>
        <taxon>Lophotrochozoa</taxon>
        <taxon>Platyhelminthes</taxon>
        <taxon>Trematoda</taxon>
        <taxon>Digenea</taxon>
        <taxon>Plagiorchiida</taxon>
        <taxon>Troglotremata</taxon>
        <taxon>Troglotrematidae</taxon>
        <taxon>Paragonimus</taxon>
    </lineage>
</organism>
<gene>
    <name evidence="1" type="ORF">EG68_07398</name>
</gene>
<dbReference type="EMBL" id="JTDE01021413">
    <property type="protein sequence ID" value="KAF7232962.1"/>
    <property type="molecule type" value="Genomic_DNA"/>
</dbReference>
<keyword evidence="2" id="KW-1185">Reference proteome</keyword>
<dbReference type="AlphaFoldDB" id="A0A8S9YAE5"/>
<name>A0A8S9YAE5_9TREM</name>
<evidence type="ECO:0000313" key="2">
    <source>
        <dbReference type="Proteomes" id="UP000822476"/>
    </source>
</evidence>
<dbReference type="Proteomes" id="UP000822476">
    <property type="component" value="Unassembled WGS sequence"/>
</dbReference>
<protein>
    <submittedName>
        <fullName evidence="1">Uncharacterized protein</fullName>
    </submittedName>
</protein>
<accession>A0A8S9YAE5</accession>
<comment type="caution">
    <text evidence="1">The sequence shown here is derived from an EMBL/GenBank/DDBJ whole genome shotgun (WGS) entry which is preliminary data.</text>
</comment>